<name>A0A6G0WEY3_9STRA</name>
<dbReference type="AlphaFoldDB" id="A0A6G0WEY3"/>
<protein>
    <submittedName>
        <fullName evidence="2">Uncharacterized protein</fullName>
    </submittedName>
</protein>
<gene>
    <name evidence="2" type="ORF">Ae201684_015702</name>
</gene>
<organism evidence="2 3">
    <name type="scientific">Aphanomyces euteiches</name>
    <dbReference type="NCBI Taxonomy" id="100861"/>
    <lineage>
        <taxon>Eukaryota</taxon>
        <taxon>Sar</taxon>
        <taxon>Stramenopiles</taxon>
        <taxon>Oomycota</taxon>
        <taxon>Saprolegniomycetes</taxon>
        <taxon>Saprolegniales</taxon>
        <taxon>Verrucalvaceae</taxon>
        <taxon>Aphanomyces</taxon>
    </lineage>
</organism>
<sequence length="163" mass="18378">MRDTLTNQMSLWIGLWMTVEPKLANPVPIQIVSAMGFLVCLGFHYNLVLPFQFKDDQCSKLIINGPSGRPSACSTSLKYSYVFWYCWCLSCAPFFVVALTGLFPEVCCIVSIIGYILDAAFQDLKEHLGDEERGKRRSPTNLQKGHTIHQMILKCHIEVEGDA</sequence>
<keyword evidence="1" id="KW-1133">Transmembrane helix</keyword>
<dbReference type="VEuPathDB" id="FungiDB:AeMF1_004211"/>
<keyword evidence="1" id="KW-0812">Transmembrane</keyword>
<comment type="caution">
    <text evidence="2">The sequence shown here is derived from an EMBL/GenBank/DDBJ whole genome shotgun (WGS) entry which is preliminary data.</text>
</comment>
<dbReference type="Proteomes" id="UP000481153">
    <property type="component" value="Unassembled WGS sequence"/>
</dbReference>
<evidence type="ECO:0000313" key="2">
    <source>
        <dbReference type="EMBL" id="KAF0725932.1"/>
    </source>
</evidence>
<feature type="transmembrane region" description="Helical" evidence="1">
    <location>
        <begin position="27"/>
        <end position="47"/>
    </location>
</feature>
<keyword evidence="1" id="KW-0472">Membrane</keyword>
<feature type="transmembrane region" description="Helical" evidence="1">
    <location>
        <begin position="82"/>
        <end position="103"/>
    </location>
</feature>
<reference evidence="2 3" key="1">
    <citation type="submission" date="2019-07" db="EMBL/GenBank/DDBJ databases">
        <title>Genomics analysis of Aphanomyces spp. identifies a new class of oomycete effector associated with host adaptation.</title>
        <authorList>
            <person name="Gaulin E."/>
        </authorList>
    </citation>
    <scope>NUCLEOTIDE SEQUENCE [LARGE SCALE GENOMIC DNA]</scope>
    <source>
        <strain evidence="2 3">ATCC 201684</strain>
    </source>
</reference>
<keyword evidence="3" id="KW-1185">Reference proteome</keyword>
<proteinExistence type="predicted"/>
<accession>A0A6G0WEY3</accession>
<evidence type="ECO:0000256" key="1">
    <source>
        <dbReference type="SAM" id="Phobius"/>
    </source>
</evidence>
<evidence type="ECO:0000313" key="3">
    <source>
        <dbReference type="Proteomes" id="UP000481153"/>
    </source>
</evidence>
<dbReference type="EMBL" id="VJMJ01000230">
    <property type="protein sequence ID" value="KAF0725932.1"/>
    <property type="molecule type" value="Genomic_DNA"/>
</dbReference>